<feature type="transmembrane region" description="Helical" evidence="1">
    <location>
        <begin position="44"/>
        <end position="65"/>
    </location>
</feature>
<name>A0A2Z2HUH0_9EURY</name>
<evidence type="ECO:0000256" key="1">
    <source>
        <dbReference type="SAM" id="Phobius"/>
    </source>
</evidence>
<evidence type="ECO:0000313" key="2">
    <source>
        <dbReference type="EMBL" id="ARS90423.1"/>
    </source>
</evidence>
<evidence type="ECO:0000313" key="3">
    <source>
        <dbReference type="Proteomes" id="UP000250088"/>
    </source>
</evidence>
<protein>
    <submittedName>
        <fullName evidence="2">Uncharacterized protein</fullName>
    </submittedName>
</protein>
<organism evidence="2 3">
    <name type="scientific">Natrarchaeobaculum aegyptiacum</name>
    <dbReference type="NCBI Taxonomy" id="745377"/>
    <lineage>
        <taxon>Archaea</taxon>
        <taxon>Methanobacteriati</taxon>
        <taxon>Methanobacteriota</taxon>
        <taxon>Stenosarchaea group</taxon>
        <taxon>Halobacteria</taxon>
        <taxon>Halobacteriales</taxon>
        <taxon>Natrialbaceae</taxon>
        <taxon>Natrarchaeobaculum</taxon>
    </lineage>
</organism>
<dbReference type="RefSeq" id="WP_086888795.1">
    <property type="nucleotide sequence ID" value="NZ_CP019893.1"/>
</dbReference>
<dbReference type="OrthoDB" id="204540at2157"/>
<sequence>MSRYSRLLAVVAVLAWTAAAAAHLIATLAPSASDRIEWGERRNLFALCGSLSTNALVLVTGYRYLSRRLSGK</sequence>
<dbReference type="EMBL" id="CP019893">
    <property type="protein sequence ID" value="ARS90423.1"/>
    <property type="molecule type" value="Genomic_DNA"/>
</dbReference>
<dbReference type="Proteomes" id="UP000250088">
    <property type="component" value="Chromosome"/>
</dbReference>
<dbReference type="GeneID" id="32894860"/>
<keyword evidence="1" id="KW-0812">Transmembrane</keyword>
<reference evidence="3" key="1">
    <citation type="submission" date="2017-02" db="EMBL/GenBank/DDBJ databases">
        <title>Natronthermophilus aegyptiacus gen. nov.,sp. nov., an aerobic, extremely halophilic alkalithermophilic archaeon isolated from the athalassohaline Wadi An Natrun, Egypt.</title>
        <authorList>
            <person name="Zhao B."/>
        </authorList>
    </citation>
    <scope>NUCLEOTIDE SEQUENCE [LARGE SCALE GENOMIC DNA]</scope>
    <source>
        <strain evidence="3">JW/NM-HA 15</strain>
    </source>
</reference>
<keyword evidence="3" id="KW-1185">Reference proteome</keyword>
<dbReference type="AlphaFoldDB" id="A0A2Z2HUH0"/>
<keyword evidence="1" id="KW-1133">Transmembrane helix</keyword>
<accession>A0A2Z2HUH0</accession>
<gene>
    <name evidence="2" type="ORF">B1756_12245</name>
</gene>
<keyword evidence="1" id="KW-0472">Membrane</keyword>
<dbReference type="KEGG" id="naj:B1756_12245"/>
<proteinExistence type="predicted"/>